<feature type="domain" description="DUF6602" evidence="1">
    <location>
        <begin position="21"/>
        <end position="129"/>
    </location>
</feature>
<dbReference type="EMBL" id="LAQL01000002">
    <property type="protein sequence ID" value="KLN62177.1"/>
    <property type="molecule type" value="Genomic_DNA"/>
</dbReference>
<gene>
    <name evidence="2" type="ORF">WH96_01185</name>
</gene>
<accession>A0A0H2MN16</accession>
<reference evidence="2 3" key="1">
    <citation type="submission" date="2015-03" db="EMBL/GenBank/DDBJ databases">
        <title>Genome Sequence of Kiloniella spongiae MEBiC09566, isolated from a marine sponge.</title>
        <authorList>
            <person name="Shao Z."/>
            <person name="Wang L."/>
            <person name="Li X."/>
        </authorList>
    </citation>
    <scope>NUCLEOTIDE SEQUENCE [LARGE SCALE GENOMIC DNA]</scope>
    <source>
        <strain evidence="2 3">MEBiC09566</strain>
    </source>
</reference>
<protein>
    <recommendedName>
        <fullName evidence="1">DUF6602 domain-containing protein</fullName>
    </recommendedName>
</protein>
<evidence type="ECO:0000313" key="2">
    <source>
        <dbReference type="EMBL" id="KLN62177.1"/>
    </source>
</evidence>
<dbReference type="AlphaFoldDB" id="A0A0H2MN16"/>
<dbReference type="Proteomes" id="UP000035444">
    <property type="component" value="Unassembled WGS sequence"/>
</dbReference>
<evidence type="ECO:0000313" key="3">
    <source>
        <dbReference type="Proteomes" id="UP000035444"/>
    </source>
</evidence>
<dbReference type="RefSeq" id="WP_047762302.1">
    <property type="nucleotide sequence ID" value="NZ_LAQL01000002.1"/>
</dbReference>
<dbReference type="OrthoDB" id="3765434at2"/>
<name>A0A0H2MN16_9PROT</name>
<proteinExistence type="predicted"/>
<dbReference type="InterPro" id="IPR046537">
    <property type="entry name" value="DUF6602"/>
</dbReference>
<keyword evidence="3" id="KW-1185">Reference proteome</keyword>
<evidence type="ECO:0000259" key="1">
    <source>
        <dbReference type="Pfam" id="PF20247"/>
    </source>
</evidence>
<comment type="caution">
    <text evidence="2">The sequence shown here is derived from an EMBL/GenBank/DDBJ whole genome shotgun (WGS) entry which is preliminary data.</text>
</comment>
<sequence length="309" mass="34669">MFYQELLENISSDFKSKFNAIEAEHNFDSGPEFEIALCEVLQTYLPNKLGVCRGFIMNSIGECAGDDIIIYDKSTHPTLRNLGHDNFSRKQKIPVEAVYAYIEAKNTLYLKGSNRNNLIDTLKQINKVRLLLESRAPLKLNTFNGATLNGFEVSSKPGWPNIKNPPFTTIWARQVKLEKSSNPILEYTDILKYTHESLAEEITRRISLGDVPNSIGAKFETDLLQSIFVSIDCIVLGNDAIALPIEGDDYQSPFYLDGKRYVLNKVSHGTAFGVGLIAINEAINWIELTPINWGTVIAHGLGWNIKPKD</sequence>
<dbReference type="Pfam" id="PF20247">
    <property type="entry name" value="DUF6602"/>
    <property type="match status" value="1"/>
</dbReference>
<dbReference type="CDD" id="cd21173">
    <property type="entry name" value="NucC-like"/>
    <property type="match status" value="1"/>
</dbReference>
<organism evidence="2 3">
    <name type="scientific">Kiloniella spongiae</name>
    <dbReference type="NCBI Taxonomy" id="1489064"/>
    <lineage>
        <taxon>Bacteria</taxon>
        <taxon>Pseudomonadati</taxon>
        <taxon>Pseudomonadota</taxon>
        <taxon>Alphaproteobacteria</taxon>
        <taxon>Rhodospirillales</taxon>
        <taxon>Kiloniellaceae</taxon>
        <taxon>Kiloniella</taxon>
    </lineage>
</organism>